<dbReference type="EMBL" id="JAUTAN010000001">
    <property type="protein sequence ID" value="MDQ1105502.1"/>
    <property type="molecule type" value="Genomic_DNA"/>
</dbReference>
<feature type="compositionally biased region" description="Basic and acidic residues" evidence="6">
    <location>
        <begin position="535"/>
        <end position="558"/>
    </location>
</feature>
<feature type="transmembrane region" description="Helical" evidence="7">
    <location>
        <begin position="50"/>
        <end position="67"/>
    </location>
</feature>
<feature type="region of interest" description="Disordered" evidence="6">
    <location>
        <begin position="1"/>
        <end position="27"/>
    </location>
</feature>
<evidence type="ECO:0000256" key="7">
    <source>
        <dbReference type="SAM" id="Phobius"/>
    </source>
</evidence>
<dbReference type="PANTHER" id="PTHR31566:SF0">
    <property type="entry name" value="CYTOCHROME C BIOGENESIS PROTEIN CCS1, CHLOROPLASTIC"/>
    <property type="match status" value="1"/>
</dbReference>
<protein>
    <submittedName>
        <fullName evidence="9">Cytochrome c biogenesis protein</fullName>
    </submittedName>
</protein>
<feature type="transmembrane region" description="Helical" evidence="7">
    <location>
        <begin position="104"/>
        <end position="124"/>
    </location>
</feature>
<dbReference type="InterPro" id="IPR023494">
    <property type="entry name" value="Cyt_c_bgen_Ccs1/CcsB/ResB"/>
</dbReference>
<keyword evidence="4 7" id="KW-1133">Transmembrane helix</keyword>
<comment type="caution">
    <text evidence="9">The sequence shown here is derived from an EMBL/GenBank/DDBJ whole genome shotgun (WGS) entry which is preliminary data.</text>
</comment>
<gene>
    <name evidence="9" type="ORF">QE405_002786</name>
</gene>
<dbReference type="Proteomes" id="UP001239215">
    <property type="component" value="Unassembled WGS sequence"/>
</dbReference>
<keyword evidence="5 7" id="KW-0472">Membrane</keyword>
<feature type="transmembrane region" description="Helical" evidence="7">
    <location>
        <begin position="475"/>
        <end position="494"/>
    </location>
</feature>
<evidence type="ECO:0000256" key="2">
    <source>
        <dbReference type="ARBA" id="ARBA00022692"/>
    </source>
</evidence>
<evidence type="ECO:0000313" key="10">
    <source>
        <dbReference type="Proteomes" id="UP001239215"/>
    </source>
</evidence>
<evidence type="ECO:0000259" key="8">
    <source>
        <dbReference type="Pfam" id="PF05140"/>
    </source>
</evidence>
<name>A0AAJ1X4E4_9ACTN</name>
<keyword evidence="3" id="KW-0201">Cytochrome c-type biogenesis</keyword>
<accession>A0AAJ1X4E4</accession>
<evidence type="ECO:0000256" key="6">
    <source>
        <dbReference type="SAM" id="MobiDB-lite"/>
    </source>
</evidence>
<comment type="subcellular location">
    <subcellularLocation>
        <location evidence="1">Membrane</location>
        <topology evidence="1">Multi-pass membrane protein</topology>
    </subcellularLocation>
</comment>
<reference evidence="9" key="1">
    <citation type="submission" date="2023-07" db="EMBL/GenBank/DDBJ databases">
        <title>Functional and genomic diversity of the sorghum phyllosphere microbiome.</title>
        <authorList>
            <person name="Shade A."/>
        </authorList>
    </citation>
    <scope>NUCLEOTIDE SEQUENCE</scope>
    <source>
        <strain evidence="9">SORGH_AS_1067</strain>
    </source>
</reference>
<dbReference type="InterPro" id="IPR007816">
    <property type="entry name" value="ResB-like_domain"/>
</dbReference>
<proteinExistence type="predicted"/>
<dbReference type="Pfam" id="PF05140">
    <property type="entry name" value="ResB"/>
    <property type="match status" value="1"/>
</dbReference>
<evidence type="ECO:0000313" key="9">
    <source>
        <dbReference type="EMBL" id="MDQ1105502.1"/>
    </source>
</evidence>
<organism evidence="9 10">
    <name type="scientific">Nocardioides zeae</name>
    <dbReference type="NCBI Taxonomy" id="1457234"/>
    <lineage>
        <taxon>Bacteria</taxon>
        <taxon>Bacillati</taxon>
        <taxon>Actinomycetota</taxon>
        <taxon>Actinomycetes</taxon>
        <taxon>Propionibacteriales</taxon>
        <taxon>Nocardioidaceae</taxon>
        <taxon>Nocardioides</taxon>
    </lineage>
</organism>
<keyword evidence="2 7" id="KW-0812">Transmembrane</keyword>
<dbReference type="AlphaFoldDB" id="A0AAJ1X4E4"/>
<evidence type="ECO:0000256" key="5">
    <source>
        <dbReference type="ARBA" id="ARBA00023136"/>
    </source>
</evidence>
<dbReference type="GO" id="GO:0017004">
    <property type="term" value="P:cytochrome complex assembly"/>
    <property type="evidence" value="ECO:0007669"/>
    <property type="project" value="UniProtKB-KW"/>
</dbReference>
<evidence type="ECO:0000256" key="1">
    <source>
        <dbReference type="ARBA" id="ARBA00004141"/>
    </source>
</evidence>
<sequence>MSAREKSEVEPGAAPVEGPGSGNPGRRSGELDAVELLRWGWRQLTSMRTALVLLLLVALAAIPGSVVPQEAVDAFEVSQWQDNHPKLTPVYEALGLFSVYDSPWFAAIYLLLMVSLVGCILPRIKVYAKAVRARPPHAPRNLTRLPDHASYRDAGSAEEIGKRYAAALRKRRYRVVDTDVDPDGDVVVAAERGYLREAGNLVFHLSVLVVLAGFAMGSLLGFQGGVIVLKGGGFSNNLTQYDDLDPGSLWTADDLQPFAFTVDDFSIDWYRSGEAFGQARGFASDITYVEDATDPDAEEKSYELKVNHPLSIGGTDIFLIGHGYAPVITVRDPEGEVVYSGPTIFLPTDLTFASFGVVKVPDGLEEQVGLQGEFYPTYGFDMETGPYSVIGEAQNPFLSMVVFTGDLGMDDGTPQSVYALDLDGLTPVEGSGGAQFRLDLAPGESADLPDGLGTVSFDGIQQWNRVQISETPGKLVALGGVVAALLGLLGSLFIRPRRVWVRVKDDGDGALVTVGVLDRSTGAGGGEEALEGILEDVRVPDGAAGDERARPAQREDRP</sequence>
<feature type="transmembrane region" description="Helical" evidence="7">
    <location>
        <begin position="201"/>
        <end position="222"/>
    </location>
</feature>
<feature type="domain" description="ResB-like" evidence="8">
    <location>
        <begin position="47"/>
        <end position="528"/>
    </location>
</feature>
<dbReference type="PANTHER" id="PTHR31566">
    <property type="entry name" value="CYTOCHROME C BIOGENESIS PROTEIN CCS1, CHLOROPLASTIC"/>
    <property type="match status" value="1"/>
</dbReference>
<evidence type="ECO:0000256" key="4">
    <source>
        <dbReference type="ARBA" id="ARBA00022989"/>
    </source>
</evidence>
<feature type="region of interest" description="Disordered" evidence="6">
    <location>
        <begin position="522"/>
        <end position="558"/>
    </location>
</feature>
<evidence type="ECO:0000256" key="3">
    <source>
        <dbReference type="ARBA" id="ARBA00022748"/>
    </source>
</evidence>
<dbReference type="RefSeq" id="WP_307201744.1">
    <property type="nucleotide sequence ID" value="NZ_JAUTAN010000001.1"/>
</dbReference>
<dbReference type="GO" id="GO:0016020">
    <property type="term" value="C:membrane"/>
    <property type="evidence" value="ECO:0007669"/>
    <property type="project" value="UniProtKB-SubCell"/>
</dbReference>